<accession>A0A914DD13</accession>
<name>A0A914DD13_9BILA</name>
<dbReference type="Proteomes" id="UP000887540">
    <property type="component" value="Unplaced"/>
</dbReference>
<protein>
    <submittedName>
        <fullName evidence="2">Uncharacterized protein</fullName>
    </submittedName>
</protein>
<sequence length="68" mass="8059">MKITVTLIAVLLLSYRMVNMKRLSELMMADLVSMNFYLALTQGMRHYWLASQKFLSYKHVEDQILTEE</sequence>
<proteinExistence type="predicted"/>
<organism evidence="1 2">
    <name type="scientific">Acrobeloides nanus</name>
    <dbReference type="NCBI Taxonomy" id="290746"/>
    <lineage>
        <taxon>Eukaryota</taxon>
        <taxon>Metazoa</taxon>
        <taxon>Ecdysozoa</taxon>
        <taxon>Nematoda</taxon>
        <taxon>Chromadorea</taxon>
        <taxon>Rhabditida</taxon>
        <taxon>Tylenchina</taxon>
        <taxon>Cephalobomorpha</taxon>
        <taxon>Cephaloboidea</taxon>
        <taxon>Cephalobidae</taxon>
        <taxon>Acrobeloides</taxon>
    </lineage>
</organism>
<reference evidence="2" key="1">
    <citation type="submission" date="2022-11" db="UniProtKB">
        <authorList>
            <consortium name="WormBaseParasite"/>
        </authorList>
    </citation>
    <scope>IDENTIFICATION</scope>
</reference>
<dbReference type="WBParaSite" id="ACRNAN_scaffold23639.g10423.t1">
    <property type="protein sequence ID" value="ACRNAN_scaffold23639.g10423.t1"/>
    <property type="gene ID" value="ACRNAN_scaffold23639.g10423"/>
</dbReference>
<dbReference type="AlphaFoldDB" id="A0A914DD13"/>
<evidence type="ECO:0000313" key="1">
    <source>
        <dbReference type="Proteomes" id="UP000887540"/>
    </source>
</evidence>
<keyword evidence="1" id="KW-1185">Reference proteome</keyword>
<evidence type="ECO:0000313" key="2">
    <source>
        <dbReference type="WBParaSite" id="ACRNAN_scaffold23639.g10423.t1"/>
    </source>
</evidence>